<keyword evidence="4" id="KW-0812">Transmembrane</keyword>
<keyword evidence="4" id="KW-1133">Transmembrane helix</keyword>
<dbReference type="GO" id="GO:0016491">
    <property type="term" value="F:oxidoreductase activity"/>
    <property type="evidence" value="ECO:0007669"/>
    <property type="project" value="UniProtKB-KW"/>
</dbReference>
<evidence type="ECO:0000256" key="3">
    <source>
        <dbReference type="ARBA" id="ARBA00023008"/>
    </source>
</evidence>
<dbReference type="InterPro" id="IPR002429">
    <property type="entry name" value="CcO_II-like_C"/>
</dbReference>
<dbReference type="PANTHER" id="PTHR42838">
    <property type="entry name" value="CYTOCHROME C OXIDASE SUBUNIT II"/>
    <property type="match status" value="1"/>
</dbReference>
<evidence type="ECO:0000256" key="1">
    <source>
        <dbReference type="ARBA" id="ARBA00004196"/>
    </source>
</evidence>
<dbReference type="GO" id="GO:0016020">
    <property type="term" value="C:membrane"/>
    <property type="evidence" value="ECO:0007669"/>
    <property type="project" value="InterPro"/>
</dbReference>
<dbReference type="GO" id="GO:0004129">
    <property type="term" value="F:cytochrome-c oxidase activity"/>
    <property type="evidence" value="ECO:0007669"/>
    <property type="project" value="InterPro"/>
</dbReference>
<gene>
    <name evidence="6" type="primary">coxB/ctaC</name>
    <name evidence="6" type="ORF">MAMC_00470</name>
</gene>
<comment type="subcellular location">
    <subcellularLocation>
        <location evidence="1">Cell envelope</location>
    </subcellularLocation>
</comment>
<dbReference type="Pfam" id="PF00116">
    <property type="entry name" value="COX2"/>
    <property type="match status" value="1"/>
</dbReference>
<protein>
    <submittedName>
        <fullName evidence="6">Cytochrome c oxidase subunit II</fullName>
        <ecNumber evidence="6">1.9.3.1</ecNumber>
    </submittedName>
</protein>
<evidence type="ECO:0000313" key="6">
    <source>
        <dbReference type="EMBL" id="VVM05238.1"/>
    </source>
</evidence>
<reference evidence="6" key="1">
    <citation type="submission" date="2019-09" db="EMBL/GenBank/DDBJ databases">
        <authorList>
            <person name="Cremers G."/>
        </authorList>
    </citation>
    <scope>NUCLEOTIDE SEQUENCE [LARGE SCALE GENOMIC DNA]</scope>
    <source>
        <strain evidence="6">3B</strain>
    </source>
</reference>
<keyword evidence="3" id="KW-0186">Copper</keyword>
<dbReference type="Proteomes" id="UP000381693">
    <property type="component" value="Unassembled WGS sequence"/>
</dbReference>
<keyword evidence="7" id="KW-1185">Reference proteome</keyword>
<dbReference type="Gene3D" id="2.60.40.420">
    <property type="entry name" value="Cupredoxins - blue copper proteins"/>
    <property type="match status" value="1"/>
</dbReference>
<proteinExistence type="predicted"/>
<name>A0A5E6MA62_9BACT</name>
<organism evidence="6 7">
    <name type="scientific">Methylacidimicrobium cyclopophantes</name>
    <dbReference type="NCBI Taxonomy" id="1041766"/>
    <lineage>
        <taxon>Bacteria</taxon>
        <taxon>Pseudomonadati</taxon>
        <taxon>Verrucomicrobiota</taxon>
        <taxon>Methylacidimicrobium</taxon>
    </lineage>
</organism>
<dbReference type="RefSeq" id="WP_142524573.1">
    <property type="nucleotide sequence ID" value="NZ_CABFUZ020000082.1"/>
</dbReference>
<dbReference type="GO" id="GO:0005507">
    <property type="term" value="F:copper ion binding"/>
    <property type="evidence" value="ECO:0007669"/>
    <property type="project" value="InterPro"/>
</dbReference>
<evidence type="ECO:0000256" key="4">
    <source>
        <dbReference type="SAM" id="Phobius"/>
    </source>
</evidence>
<dbReference type="SUPFAM" id="SSF49503">
    <property type="entry name" value="Cupredoxins"/>
    <property type="match status" value="1"/>
</dbReference>
<dbReference type="CDD" id="cd13913">
    <property type="entry name" value="ba3_CcO_II_C"/>
    <property type="match status" value="1"/>
</dbReference>
<evidence type="ECO:0000259" key="5">
    <source>
        <dbReference type="PROSITE" id="PS50857"/>
    </source>
</evidence>
<feature type="domain" description="Cytochrome oxidase subunit II copper A binding" evidence="5">
    <location>
        <begin position="73"/>
        <end position="164"/>
    </location>
</feature>
<feature type="transmembrane region" description="Helical" evidence="4">
    <location>
        <begin position="12"/>
        <end position="38"/>
    </location>
</feature>
<dbReference type="InterPro" id="IPR008972">
    <property type="entry name" value="Cupredoxin"/>
</dbReference>
<dbReference type="PANTHER" id="PTHR42838:SF2">
    <property type="entry name" value="NITROUS-OXIDE REDUCTASE"/>
    <property type="match status" value="1"/>
</dbReference>
<dbReference type="GO" id="GO:0030313">
    <property type="term" value="C:cell envelope"/>
    <property type="evidence" value="ECO:0007669"/>
    <property type="project" value="UniProtKB-SubCell"/>
</dbReference>
<dbReference type="EMBL" id="CABFUZ020000082">
    <property type="protein sequence ID" value="VVM05238.1"/>
    <property type="molecule type" value="Genomic_DNA"/>
</dbReference>
<dbReference type="EC" id="1.9.3.1" evidence="6"/>
<evidence type="ECO:0000313" key="7">
    <source>
        <dbReference type="Proteomes" id="UP000381693"/>
    </source>
</evidence>
<dbReference type="PROSITE" id="PS50857">
    <property type="entry name" value="COX2_CUA"/>
    <property type="match status" value="1"/>
</dbReference>
<keyword evidence="6" id="KW-0560">Oxidoreductase</keyword>
<keyword evidence="4" id="KW-0472">Membrane</keyword>
<accession>A0A5E6MA62</accession>
<dbReference type="InterPro" id="IPR051403">
    <property type="entry name" value="NosZ/Cyto_c_oxidase_sub2"/>
</dbReference>
<dbReference type="OrthoDB" id="9773456at2"/>
<comment type="caution">
    <text evidence="6">The sequence shown here is derived from an EMBL/GenBank/DDBJ whole genome shotgun (WGS) entry which is preliminary data.</text>
</comment>
<keyword evidence="2" id="KW-0479">Metal-binding</keyword>
<dbReference type="InterPro" id="IPR034214">
    <property type="entry name" value="Ba3_CcO_II_C"/>
</dbReference>
<dbReference type="AlphaFoldDB" id="A0A5E6MA62"/>
<sequence>MEMLAEKLEKGYVWLSILVLVAFFAAIIYASVVLAVVVPGDSGQIVPKRGETLFAAVSRTKPFDQPGVHQTGPNSYDVVVLGQAWMFNPAAIELPVGAEVTFWGTSIDIDHGLYIPGTTVNIMLLPGQIGKQRYRFSRPGQYRIICHEYCGMLHHQMTGTLTVK</sequence>
<evidence type="ECO:0000256" key="2">
    <source>
        <dbReference type="ARBA" id="ARBA00022723"/>
    </source>
</evidence>